<protein>
    <submittedName>
        <fullName evidence="1">Uncharacterized protein</fullName>
    </submittedName>
</protein>
<dbReference type="AlphaFoldDB" id="A0AA38KBT5"/>
<gene>
    <name evidence="1" type="ORF">GGU10DRAFT_263129</name>
</gene>
<accession>A0AA38KBT5</accession>
<dbReference type="Proteomes" id="UP001163798">
    <property type="component" value="Unassembled WGS sequence"/>
</dbReference>
<dbReference type="EMBL" id="MU793277">
    <property type="protein sequence ID" value="KAJ3788259.1"/>
    <property type="molecule type" value="Genomic_DNA"/>
</dbReference>
<reference evidence="1" key="1">
    <citation type="submission" date="2022-08" db="EMBL/GenBank/DDBJ databases">
        <authorList>
            <consortium name="DOE Joint Genome Institute"/>
            <person name="Min B."/>
            <person name="Riley R."/>
            <person name="Sierra-Patev S."/>
            <person name="Naranjo-Ortiz M."/>
            <person name="Looney B."/>
            <person name="Konkel Z."/>
            <person name="Slot J.C."/>
            <person name="Sakamoto Y."/>
            <person name="Steenwyk J.L."/>
            <person name="Rokas A."/>
            <person name="Carro J."/>
            <person name="Camarero S."/>
            <person name="Ferreira P."/>
            <person name="Molpeceres G."/>
            <person name="Ruiz-Duenas F.J."/>
            <person name="Serrano A."/>
            <person name="Henrissat B."/>
            <person name="Drula E."/>
            <person name="Hughes K.W."/>
            <person name="Mata J.L."/>
            <person name="Ishikawa N.K."/>
            <person name="Vargas-Isla R."/>
            <person name="Ushijima S."/>
            <person name="Smith C.A."/>
            <person name="Ahrendt S."/>
            <person name="Andreopoulos W."/>
            <person name="He G."/>
            <person name="Labutti K."/>
            <person name="Lipzen A."/>
            <person name="Ng V."/>
            <person name="Sandor L."/>
            <person name="Barry K."/>
            <person name="Martinez A.T."/>
            <person name="Xiao Y."/>
            <person name="Gibbons J.G."/>
            <person name="Terashima K."/>
            <person name="Hibbett D.S."/>
            <person name="Grigoriev I.V."/>
        </authorList>
    </citation>
    <scope>NUCLEOTIDE SEQUENCE</scope>
    <source>
        <strain evidence="1">TFB10291</strain>
    </source>
</reference>
<sequence>MDFALISTNEWNESTEGTALEAVYQVQVAHPLAYIEWYTPFSNPNPHSGLYTLKPSTCNRHPRGEIIPVTHIIRNAHLIPYFGCEKDCSWTSENV</sequence>
<name>A0AA38KBT5_9AGAR</name>
<evidence type="ECO:0000313" key="1">
    <source>
        <dbReference type="EMBL" id="KAJ3788259.1"/>
    </source>
</evidence>
<organism evidence="1 2">
    <name type="scientific">Lentinula aff. detonsa</name>
    <dbReference type="NCBI Taxonomy" id="2804958"/>
    <lineage>
        <taxon>Eukaryota</taxon>
        <taxon>Fungi</taxon>
        <taxon>Dikarya</taxon>
        <taxon>Basidiomycota</taxon>
        <taxon>Agaricomycotina</taxon>
        <taxon>Agaricomycetes</taxon>
        <taxon>Agaricomycetidae</taxon>
        <taxon>Agaricales</taxon>
        <taxon>Marasmiineae</taxon>
        <taxon>Omphalotaceae</taxon>
        <taxon>Lentinula</taxon>
    </lineage>
</organism>
<evidence type="ECO:0000313" key="2">
    <source>
        <dbReference type="Proteomes" id="UP001163798"/>
    </source>
</evidence>
<comment type="caution">
    <text evidence="1">The sequence shown here is derived from an EMBL/GenBank/DDBJ whole genome shotgun (WGS) entry which is preliminary data.</text>
</comment>
<proteinExistence type="predicted"/>
<keyword evidence="2" id="KW-1185">Reference proteome</keyword>